<name>A0ABS3F0F5_9PROT</name>
<dbReference type="Gene3D" id="1.10.10.10">
    <property type="entry name" value="Winged helix-like DNA-binding domain superfamily/Winged helix DNA-binding domain"/>
    <property type="match status" value="1"/>
</dbReference>
<sequence>MRRIEEILEGRDFNAEEFRIINDFWTEVRAIRARRDPGQTKNRYLVGLALSYRRMSQKEVDLETLASLTGLGRSSLHKTLQSMEKDHLVILVKDTNDLRRTLVKPTQYYTDRSLDMYEETRELIQRTAQQLKAAKE</sequence>
<evidence type="ECO:0008006" key="3">
    <source>
        <dbReference type="Google" id="ProtNLM"/>
    </source>
</evidence>
<dbReference type="InterPro" id="IPR036390">
    <property type="entry name" value="WH_DNA-bd_sf"/>
</dbReference>
<reference evidence="1 2" key="1">
    <citation type="submission" date="2021-03" db="EMBL/GenBank/DDBJ databases">
        <title>Sneathiella sp. CAU 1612 isolated from Kang Won-do.</title>
        <authorList>
            <person name="Kim W."/>
        </authorList>
    </citation>
    <scope>NUCLEOTIDE SEQUENCE [LARGE SCALE GENOMIC DNA]</scope>
    <source>
        <strain evidence="1 2">CAU 1612</strain>
    </source>
</reference>
<comment type="caution">
    <text evidence="1">The sequence shown here is derived from an EMBL/GenBank/DDBJ whole genome shotgun (WGS) entry which is preliminary data.</text>
</comment>
<dbReference type="SUPFAM" id="SSF46785">
    <property type="entry name" value="Winged helix' DNA-binding domain"/>
    <property type="match status" value="1"/>
</dbReference>
<protein>
    <recommendedName>
        <fullName evidence="3">MarR family transcriptional regulator</fullName>
    </recommendedName>
</protein>
<keyword evidence="2" id="KW-1185">Reference proteome</keyword>
<organism evidence="1 2">
    <name type="scientific">Sneathiella sedimenti</name>
    <dbReference type="NCBI Taxonomy" id="2816034"/>
    <lineage>
        <taxon>Bacteria</taxon>
        <taxon>Pseudomonadati</taxon>
        <taxon>Pseudomonadota</taxon>
        <taxon>Alphaproteobacteria</taxon>
        <taxon>Sneathiellales</taxon>
        <taxon>Sneathiellaceae</taxon>
        <taxon>Sneathiella</taxon>
    </lineage>
</organism>
<dbReference type="RefSeq" id="WP_207040693.1">
    <property type="nucleotide sequence ID" value="NZ_JAFLNC010000001.1"/>
</dbReference>
<dbReference type="Proteomes" id="UP000664761">
    <property type="component" value="Unassembled WGS sequence"/>
</dbReference>
<gene>
    <name evidence="1" type="ORF">J0X12_00075</name>
</gene>
<proteinExistence type="predicted"/>
<dbReference type="InterPro" id="IPR036388">
    <property type="entry name" value="WH-like_DNA-bd_sf"/>
</dbReference>
<evidence type="ECO:0000313" key="2">
    <source>
        <dbReference type="Proteomes" id="UP000664761"/>
    </source>
</evidence>
<accession>A0ABS3F0F5</accession>
<evidence type="ECO:0000313" key="1">
    <source>
        <dbReference type="EMBL" id="MBO0331987.1"/>
    </source>
</evidence>
<dbReference type="EMBL" id="JAFLNC010000001">
    <property type="protein sequence ID" value="MBO0331987.1"/>
    <property type="molecule type" value="Genomic_DNA"/>
</dbReference>